<comment type="caution">
    <text evidence="2">The sequence shown here is derived from an EMBL/GenBank/DDBJ whole genome shotgun (WGS) entry which is preliminary data.</text>
</comment>
<organism evidence="2 3">
    <name type="scientific">Luteimonas terrae</name>
    <dbReference type="NCBI Taxonomy" id="1530191"/>
    <lineage>
        <taxon>Bacteria</taxon>
        <taxon>Pseudomonadati</taxon>
        <taxon>Pseudomonadota</taxon>
        <taxon>Gammaproteobacteria</taxon>
        <taxon>Lysobacterales</taxon>
        <taxon>Lysobacteraceae</taxon>
        <taxon>Luteimonas</taxon>
    </lineage>
</organism>
<dbReference type="RefSeq" id="WP_310232896.1">
    <property type="nucleotide sequence ID" value="NZ_JAVDWO010000002.1"/>
</dbReference>
<keyword evidence="3" id="KW-1185">Reference proteome</keyword>
<reference evidence="2 3" key="1">
    <citation type="submission" date="2023-07" db="EMBL/GenBank/DDBJ databases">
        <title>Sorghum-associated microbial communities from plants grown in Nebraska, USA.</title>
        <authorList>
            <person name="Schachtman D."/>
        </authorList>
    </citation>
    <scope>NUCLEOTIDE SEQUENCE [LARGE SCALE GENOMIC DNA]</scope>
    <source>
        <strain evidence="2 3">4099</strain>
    </source>
</reference>
<dbReference type="Proteomes" id="UP001256588">
    <property type="component" value="Unassembled WGS sequence"/>
</dbReference>
<protein>
    <recommendedName>
        <fullName evidence="4">Zinc ribbon domain-containing protein</fullName>
    </recommendedName>
</protein>
<keyword evidence="1" id="KW-1133">Transmembrane helix</keyword>
<keyword evidence="1" id="KW-0472">Membrane</keyword>
<evidence type="ECO:0000313" key="3">
    <source>
        <dbReference type="Proteomes" id="UP001256588"/>
    </source>
</evidence>
<feature type="transmembrane region" description="Helical" evidence="1">
    <location>
        <begin position="38"/>
        <end position="61"/>
    </location>
</feature>
<evidence type="ECO:0000256" key="1">
    <source>
        <dbReference type="SAM" id="Phobius"/>
    </source>
</evidence>
<evidence type="ECO:0008006" key="4">
    <source>
        <dbReference type="Google" id="ProtNLM"/>
    </source>
</evidence>
<gene>
    <name evidence="2" type="ORF">J2W68_000748</name>
</gene>
<keyword evidence="1" id="KW-0812">Transmembrane</keyword>
<sequence>MALVRCKECQREISDRAIACPQCGDPKRVASSSRGIKVLLGVLVFILVLMFAAGILFAWLAPKAAYPIEIELPQRSDSSTSLHIECFPHAVCASTLVVSS</sequence>
<dbReference type="EMBL" id="JAVDWO010000002">
    <property type="protein sequence ID" value="MDR7192040.1"/>
    <property type="molecule type" value="Genomic_DNA"/>
</dbReference>
<proteinExistence type="predicted"/>
<name>A0ABU1XTH8_9GAMM</name>
<evidence type="ECO:0000313" key="2">
    <source>
        <dbReference type="EMBL" id="MDR7192040.1"/>
    </source>
</evidence>
<accession>A0ABU1XTH8</accession>